<feature type="coiled-coil region" evidence="1">
    <location>
        <begin position="105"/>
        <end position="132"/>
    </location>
</feature>
<keyword evidence="1" id="KW-0175">Coiled coil</keyword>
<keyword evidence="3" id="KW-1185">Reference proteome</keyword>
<comment type="caution">
    <text evidence="2">The sequence shown here is derived from an EMBL/GenBank/DDBJ whole genome shotgun (WGS) entry which is preliminary data.</text>
</comment>
<accession>A0ABN9QAG3</accession>
<feature type="coiled-coil region" evidence="1">
    <location>
        <begin position="185"/>
        <end position="212"/>
    </location>
</feature>
<evidence type="ECO:0000313" key="3">
    <source>
        <dbReference type="Proteomes" id="UP001189429"/>
    </source>
</evidence>
<evidence type="ECO:0000313" key="2">
    <source>
        <dbReference type="EMBL" id="CAK0801807.1"/>
    </source>
</evidence>
<dbReference type="Proteomes" id="UP001189429">
    <property type="component" value="Unassembled WGS sequence"/>
</dbReference>
<feature type="coiled-coil region" evidence="1">
    <location>
        <begin position="267"/>
        <end position="294"/>
    </location>
</feature>
<reference evidence="2" key="1">
    <citation type="submission" date="2023-10" db="EMBL/GenBank/DDBJ databases">
        <authorList>
            <person name="Chen Y."/>
            <person name="Shah S."/>
            <person name="Dougan E. K."/>
            <person name="Thang M."/>
            <person name="Chan C."/>
        </authorList>
    </citation>
    <scope>NUCLEOTIDE SEQUENCE [LARGE SCALE GENOMIC DNA]</scope>
</reference>
<protein>
    <submittedName>
        <fullName evidence="2">Uncharacterized protein</fullName>
    </submittedName>
</protein>
<evidence type="ECO:0000256" key="1">
    <source>
        <dbReference type="SAM" id="Coils"/>
    </source>
</evidence>
<organism evidence="2 3">
    <name type="scientific">Prorocentrum cordatum</name>
    <dbReference type="NCBI Taxonomy" id="2364126"/>
    <lineage>
        <taxon>Eukaryota</taxon>
        <taxon>Sar</taxon>
        <taxon>Alveolata</taxon>
        <taxon>Dinophyceae</taxon>
        <taxon>Prorocentrales</taxon>
        <taxon>Prorocentraceae</taxon>
        <taxon>Prorocentrum</taxon>
    </lineage>
</organism>
<sequence>MKKQQQAEARCHREQQANLDKEINSMIDRTMLCTTGFAQRHQMFVPTPEQPNALRAHKTMWEKLRATAKVLLEAKKNGTRLHKQEHGLAAMKTTFWFTKPPDVQRREALDGLKRTKEKLVSLEKQSRELEIDLIYERPMITYYEDLLTEAAALGYGQATQAVYDNAERTTAEKEQPLRGEMMGYFAKLQKEAALKDEELEDAKRKVAHADQRILGAEKCTRQVERNACMVAEKSKQMAELEVAHVEDQAHAFKSSQARWNLHGEKEAQKLDEARATFEQQLQQQKEKLDAHYAEAWVGLVRSTNTIMNTMDSAGAVGAMHPSSLPAVFDLEAIAQLEKIAAEYEFKWDEDQVGSNYFTAERHWHATIYESITLKWPRCTPTYQLGEAGHGESSTTEWYADQIRGLEQIIDGAALPDWTTDANGHVEATSTLTRLRMACECIRTGSRRRLVYFSELFVNVPTALFFLCDQVAGQQGSWSAVASEGSVGAAACWPLAVNRVLARAILYGSEPW</sequence>
<proteinExistence type="predicted"/>
<name>A0ABN9QAG3_9DINO</name>
<gene>
    <name evidence="2" type="ORF">PCOR1329_LOCUS9538</name>
</gene>
<dbReference type="EMBL" id="CAUYUJ010002664">
    <property type="protein sequence ID" value="CAK0801807.1"/>
    <property type="molecule type" value="Genomic_DNA"/>
</dbReference>